<gene>
    <name evidence="1" type="ORF">Bpfe_026486</name>
</gene>
<sequence>MLLFISNSAFGLSCGNDKVCSKHFQDLSSEPVGCDQTTMWTFASWSKLSCALSCLTTTSCAVFTYSGDVCSVCRGKLIQNLTFGTSKLFSWPYQYQDTDSKSVNVSSGINIGALVHLSGFMYGSLATPIVVRLNPFQDAPHYPFCLHFNYTCAVIHSTESPQSPMKYFPLSPGTIEVGSTHVVDILVAKKGYQVFLDQSFIGFEPHDFPYSASKNVRVSGNIDIDEWIF</sequence>
<organism evidence="1 2">
    <name type="scientific">Biomphalaria pfeifferi</name>
    <name type="common">Bloodfluke planorb</name>
    <name type="synonym">Freshwater snail</name>
    <dbReference type="NCBI Taxonomy" id="112525"/>
    <lineage>
        <taxon>Eukaryota</taxon>
        <taxon>Metazoa</taxon>
        <taxon>Spiralia</taxon>
        <taxon>Lophotrochozoa</taxon>
        <taxon>Mollusca</taxon>
        <taxon>Gastropoda</taxon>
        <taxon>Heterobranchia</taxon>
        <taxon>Euthyneura</taxon>
        <taxon>Panpulmonata</taxon>
        <taxon>Hygrophila</taxon>
        <taxon>Lymnaeoidea</taxon>
        <taxon>Planorbidae</taxon>
        <taxon>Biomphalaria</taxon>
    </lineage>
</organism>
<name>A0AAD8AX63_BIOPF</name>
<proteinExistence type="predicted"/>
<accession>A0AAD8AX63</accession>
<dbReference type="AlphaFoldDB" id="A0AAD8AX63"/>
<dbReference type="Proteomes" id="UP001233172">
    <property type="component" value="Unassembled WGS sequence"/>
</dbReference>
<dbReference type="EMBL" id="JASAOG010000205">
    <property type="protein sequence ID" value="KAK0044056.1"/>
    <property type="molecule type" value="Genomic_DNA"/>
</dbReference>
<keyword evidence="2" id="KW-1185">Reference proteome</keyword>
<protein>
    <recommendedName>
        <fullName evidence="3">Galectin</fullName>
    </recommendedName>
</protein>
<evidence type="ECO:0008006" key="3">
    <source>
        <dbReference type="Google" id="ProtNLM"/>
    </source>
</evidence>
<evidence type="ECO:0000313" key="2">
    <source>
        <dbReference type="Proteomes" id="UP001233172"/>
    </source>
</evidence>
<reference evidence="1" key="1">
    <citation type="journal article" date="2023" name="PLoS Negl. Trop. Dis.">
        <title>A genome sequence for Biomphalaria pfeifferi, the major vector snail for the human-infecting parasite Schistosoma mansoni.</title>
        <authorList>
            <person name="Bu L."/>
            <person name="Lu L."/>
            <person name="Laidemitt M.R."/>
            <person name="Zhang S.M."/>
            <person name="Mutuku M."/>
            <person name="Mkoji G."/>
            <person name="Steinauer M."/>
            <person name="Loker E.S."/>
        </authorList>
    </citation>
    <scope>NUCLEOTIDE SEQUENCE</scope>
    <source>
        <strain evidence="1">KasaAsao</strain>
    </source>
</reference>
<reference evidence="1" key="2">
    <citation type="submission" date="2023-04" db="EMBL/GenBank/DDBJ databases">
        <authorList>
            <person name="Bu L."/>
            <person name="Lu L."/>
            <person name="Laidemitt M.R."/>
            <person name="Zhang S.M."/>
            <person name="Mutuku M."/>
            <person name="Mkoji G."/>
            <person name="Steinauer M."/>
            <person name="Loker E.S."/>
        </authorList>
    </citation>
    <scope>NUCLEOTIDE SEQUENCE</scope>
    <source>
        <strain evidence="1">KasaAsao</strain>
        <tissue evidence="1">Whole Snail</tissue>
    </source>
</reference>
<evidence type="ECO:0000313" key="1">
    <source>
        <dbReference type="EMBL" id="KAK0044056.1"/>
    </source>
</evidence>
<comment type="caution">
    <text evidence="1">The sequence shown here is derived from an EMBL/GenBank/DDBJ whole genome shotgun (WGS) entry which is preliminary data.</text>
</comment>